<sequence length="62" mass="6718">MLLSVVGTKTATLGHQIKTPAGQSRKRASPKQSQHYTRPFQACVPATGPHQMQTLYLPASIT</sequence>
<organism evidence="2 3">
    <name type="scientific">Agrobacterium deltaense NCPPB 1641</name>
    <dbReference type="NCBI Taxonomy" id="1183425"/>
    <lineage>
        <taxon>Bacteria</taxon>
        <taxon>Pseudomonadati</taxon>
        <taxon>Pseudomonadota</taxon>
        <taxon>Alphaproteobacteria</taxon>
        <taxon>Hyphomicrobiales</taxon>
        <taxon>Rhizobiaceae</taxon>
        <taxon>Rhizobium/Agrobacterium group</taxon>
        <taxon>Agrobacterium</taxon>
    </lineage>
</organism>
<dbReference type="Proteomes" id="UP000192140">
    <property type="component" value="Unassembled WGS sequence"/>
</dbReference>
<dbReference type="EMBL" id="FCNP01000030">
    <property type="protein sequence ID" value="CVI57594.1"/>
    <property type="molecule type" value="Genomic_DNA"/>
</dbReference>
<proteinExistence type="predicted"/>
<reference evidence="2" key="1">
    <citation type="submission" date="2016-01" db="EMBL/GenBank/DDBJ databases">
        <authorList>
            <person name="Regsiter A."/>
            <person name="william w."/>
        </authorList>
    </citation>
    <scope>NUCLEOTIDE SEQUENCE</scope>
    <source>
        <strain evidence="2">NCPPB 1641</strain>
    </source>
</reference>
<evidence type="ECO:0000313" key="3">
    <source>
        <dbReference type="Proteomes" id="UP000192140"/>
    </source>
</evidence>
<evidence type="ECO:0000313" key="2">
    <source>
        <dbReference type="EMBL" id="CVI57594.1"/>
    </source>
</evidence>
<feature type="region of interest" description="Disordered" evidence="1">
    <location>
        <begin position="1"/>
        <end position="37"/>
    </location>
</feature>
<name>A0A1S7TSK9_9HYPH</name>
<gene>
    <name evidence="2" type="ORF">AGR7A_Lc10289</name>
</gene>
<keyword evidence="3" id="KW-1185">Reference proteome</keyword>
<accession>A0A1S7TSK9</accession>
<comment type="caution">
    <text evidence="2">The sequence shown here is derived from an EMBL/GenBank/DDBJ whole genome shotgun (WGS) entry which is preliminary data.</text>
</comment>
<evidence type="ECO:0000256" key="1">
    <source>
        <dbReference type="SAM" id="MobiDB-lite"/>
    </source>
</evidence>
<dbReference type="AlphaFoldDB" id="A0A1S7TSK9"/>
<protein>
    <submittedName>
        <fullName evidence="2">Uncharacterized protein</fullName>
    </submittedName>
</protein>